<dbReference type="Gene3D" id="3.60.10.10">
    <property type="entry name" value="Endonuclease/exonuclease/phosphatase"/>
    <property type="match status" value="1"/>
</dbReference>
<feature type="domain" description="Reverse transcriptase" evidence="1">
    <location>
        <begin position="388"/>
        <end position="470"/>
    </location>
</feature>
<dbReference type="Pfam" id="PF00078">
    <property type="entry name" value="RVT_1"/>
    <property type="match status" value="1"/>
</dbReference>
<protein>
    <recommendedName>
        <fullName evidence="1">Reverse transcriptase domain-containing protein</fullName>
    </recommendedName>
</protein>
<dbReference type="InterPro" id="IPR036691">
    <property type="entry name" value="Endo/exonu/phosph_ase_sf"/>
</dbReference>
<sequence length="471" mass="55021">MSRRAFWDQISSLRDSIEDKWLVVGDLNVVLFTDEKKGGGPPRNESVIPFKAFVEDNALMDLGFKGYPNTWSNNQEGLRRREVRLDRALCSMTWFGLFSNATIYHELPIESDHSPLRVDLEGSMLKSKPPFRFDIRWLQHEEFHDIVNHNWDFDNQSQDILRKCEEELREWAKQVYNNQNKRSVDIQKRLEEIMCCDRSQEIILEEKNLMNELAAIWKDAELFWSQRSRVSFLKEGDQNTSFFHASTVHRKQRNKISSLKDEEGAIITNPDELTDHVTTFYQTLFTRAERIDSSALQDFPKLVTNEINEALVLIPTNEEIKQAVFDLGSTKSPDPDGFAGLFFRRFWTKIGPRFCKEVQVFFQTSIMPQGWNDTHIALIPKVLSPESIKQFRPISCCNFRYKVLSKIMSNRIKRWLPGLVSESQAAFTGGRLIQDNIIIVHEVLHHFKTRRSGNWDMMVKLDMSKAYDLVD</sequence>
<dbReference type="EMBL" id="OZ034817">
    <property type="protein sequence ID" value="CAL1382460.1"/>
    <property type="molecule type" value="Genomic_DNA"/>
</dbReference>
<evidence type="ECO:0000259" key="1">
    <source>
        <dbReference type="Pfam" id="PF00078"/>
    </source>
</evidence>
<keyword evidence="3" id="KW-1185">Reference proteome</keyword>
<dbReference type="InterPro" id="IPR000477">
    <property type="entry name" value="RT_dom"/>
</dbReference>
<name>A0AAV2EAA7_9ROSI</name>
<evidence type="ECO:0000313" key="2">
    <source>
        <dbReference type="EMBL" id="CAL1382460.1"/>
    </source>
</evidence>
<accession>A0AAV2EAA7</accession>
<reference evidence="2 3" key="1">
    <citation type="submission" date="2024-04" db="EMBL/GenBank/DDBJ databases">
        <authorList>
            <person name="Fracassetti M."/>
        </authorList>
    </citation>
    <scope>NUCLEOTIDE SEQUENCE [LARGE SCALE GENOMIC DNA]</scope>
</reference>
<dbReference type="SUPFAM" id="SSF56219">
    <property type="entry name" value="DNase I-like"/>
    <property type="match status" value="1"/>
</dbReference>
<dbReference type="CDD" id="cd01650">
    <property type="entry name" value="RT_nLTR_like"/>
    <property type="match status" value="1"/>
</dbReference>
<evidence type="ECO:0000313" key="3">
    <source>
        <dbReference type="Proteomes" id="UP001497516"/>
    </source>
</evidence>
<dbReference type="PANTHER" id="PTHR19446">
    <property type="entry name" value="REVERSE TRANSCRIPTASES"/>
    <property type="match status" value="1"/>
</dbReference>
<proteinExistence type="predicted"/>
<organism evidence="2 3">
    <name type="scientific">Linum trigynum</name>
    <dbReference type="NCBI Taxonomy" id="586398"/>
    <lineage>
        <taxon>Eukaryota</taxon>
        <taxon>Viridiplantae</taxon>
        <taxon>Streptophyta</taxon>
        <taxon>Embryophyta</taxon>
        <taxon>Tracheophyta</taxon>
        <taxon>Spermatophyta</taxon>
        <taxon>Magnoliopsida</taxon>
        <taxon>eudicotyledons</taxon>
        <taxon>Gunneridae</taxon>
        <taxon>Pentapetalae</taxon>
        <taxon>rosids</taxon>
        <taxon>fabids</taxon>
        <taxon>Malpighiales</taxon>
        <taxon>Linaceae</taxon>
        <taxon>Linum</taxon>
    </lineage>
</organism>
<dbReference type="AlphaFoldDB" id="A0AAV2EAA7"/>
<gene>
    <name evidence="2" type="ORF">LTRI10_LOCUS23782</name>
</gene>
<dbReference type="Proteomes" id="UP001497516">
    <property type="component" value="Chromosome 4"/>
</dbReference>